<name>A0ABW2QEG5_9MICO</name>
<dbReference type="PROSITE" id="PS01270">
    <property type="entry name" value="BAND_7"/>
    <property type="match status" value="1"/>
</dbReference>
<dbReference type="PANTHER" id="PTHR43327:SF10">
    <property type="entry name" value="STOMATIN-LIKE PROTEIN 2, MITOCHONDRIAL"/>
    <property type="match status" value="1"/>
</dbReference>
<dbReference type="InterPro" id="IPR018080">
    <property type="entry name" value="Band_7/stomatin-like_CS"/>
</dbReference>
<evidence type="ECO:0000256" key="7">
    <source>
        <dbReference type="SAM" id="Phobius"/>
    </source>
</evidence>
<organism evidence="9 10">
    <name type="scientific">Georgenia alba</name>
    <dbReference type="NCBI Taxonomy" id="2233858"/>
    <lineage>
        <taxon>Bacteria</taxon>
        <taxon>Bacillati</taxon>
        <taxon>Actinomycetota</taxon>
        <taxon>Actinomycetes</taxon>
        <taxon>Micrococcales</taxon>
        <taxon>Bogoriellaceae</taxon>
        <taxon>Georgenia</taxon>
    </lineage>
</organism>
<dbReference type="PRINTS" id="PR00721">
    <property type="entry name" value="STOMATIN"/>
</dbReference>
<feature type="compositionally biased region" description="Low complexity" evidence="6">
    <location>
        <begin position="344"/>
        <end position="355"/>
    </location>
</feature>
<sequence length="424" mass="44990">MGDTLGGTVLTIIAVVLLIFAAVTVWRAVRIVPQAVALIVERLGKYQATMYAGLHLLIPFVDKVRSGVDLREQVVSFPPQPVITSDNLTVNIDTVIYFQVTDPKAATYEIANYVTGIEQLTVTTLRNVIGSMDLEQTLTSRDQINGQLRGVLDEATGRWGIRVNRVELKAIDPPASVQGAMEQQMRAERDRRAAILTAEGVKQSQILTAEGEKQSAILRAEGQAQSAILKAQGESRAILQVFDAIHRGKPDSRLLAYQYLQMLPEIANGSSSKMWVVPTEFTAALQGISRGFGGPSVGGSGDADDEPHPTVDFGDEDSGVATALQETTLQDPGEALAEARGEAEQATSEASTAGEHSGARPSRSAEAGQRPTEARPQGQSPAGSSGPAAPTGRPDDGARFAPPPNRPPQQGGEPPQQGGPPPQQ</sequence>
<dbReference type="InterPro" id="IPR050710">
    <property type="entry name" value="Band7/mec-2_domain"/>
</dbReference>
<dbReference type="RefSeq" id="WP_382396428.1">
    <property type="nucleotide sequence ID" value="NZ_JBHTCQ010000004.1"/>
</dbReference>
<proteinExistence type="inferred from homology"/>
<feature type="domain" description="Band 7" evidence="8">
    <location>
        <begin position="27"/>
        <end position="185"/>
    </location>
</feature>
<dbReference type="CDD" id="cd08829">
    <property type="entry name" value="SPFH_paraslipin"/>
    <property type="match status" value="1"/>
</dbReference>
<evidence type="ECO:0000256" key="2">
    <source>
        <dbReference type="ARBA" id="ARBA00008164"/>
    </source>
</evidence>
<dbReference type="InterPro" id="IPR001107">
    <property type="entry name" value="Band_7"/>
</dbReference>
<accession>A0ABW2QEG5</accession>
<evidence type="ECO:0000313" key="9">
    <source>
        <dbReference type="EMBL" id="MFC7406903.1"/>
    </source>
</evidence>
<evidence type="ECO:0000313" key="10">
    <source>
        <dbReference type="Proteomes" id="UP001596455"/>
    </source>
</evidence>
<dbReference type="Pfam" id="PF01145">
    <property type="entry name" value="Band_7"/>
    <property type="match status" value="1"/>
</dbReference>
<keyword evidence="4 7" id="KW-1133">Transmembrane helix</keyword>
<dbReference type="SUPFAM" id="SSF117892">
    <property type="entry name" value="Band 7/SPFH domain"/>
    <property type="match status" value="1"/>
</dbReference>
<reference evidence="10" key="1">
    <citation type="journal article" date="2019" name="Int. J. Syst. Evol. Microbiol.">
        <title>The Global Catalogue of Microorganisms (GCM) 10K type strain sequencing project: providing services to taxonomists for standard genome sequencing and annotation.</title>
        <authorList>
            <consortium name="The Broad Institute Genomics Platform"/>
            <consortium name="The Broad Institute Genome Sequencing Center for Infectious Disease"/>
            <person name="Wu L."/>
            <person name="Ma J."/>
        </authorList>
    </citation>
    <scope>NUCLEOTIDE SEQUENCE [LARGE SCALE GENOMIC DNA]</scope>
    <source>
        <strain evidence="10">JCM 1490</strain>
    </source>
</reference>
<comment type="caution">
    <text evidence="9">The sequence shown here is derived from an EMBL/GenBank/DDBJ whole genome shotgun (WGS) entry which is preliminary data.</text>
</comment>
<evidence type="ECO:0000256" key="6">
    <source>
        <dbReference type="SAM" id="MobiDB-lite"/>
    </source>
</evidence>
<dbReference type="InterPro" id="IPR036013">
    <property type="entry name" value="Band_7/SPFH_dom_sf"/>
</dbReference>
<evidence type="ECO:0000259" key="8">
    <source>
        <dbReference type="SMART" id="SM00244"/>
    </source>
</evidence>
<keyword evidence="5 7" id="KW-0472">Membrane</keyword>
<dbReference type="EMBL" id="JBHTCQ010000004">
    <property type="protein sequence ID" value="MFC7406903.1"/>
    <property type="molecule type" value="Genomic_DNA"/>
</dbReference>
<keyword evidence="10" id="KW-1185">Reference proteome</keyword>
<feature type="region of interest" description="Disordered" evidence="6">
    <location>
        <begin position="292"/>
        <end position="316"/>
    </location>
</feature>
<keyword evidence="3 7" id="KW-0812">Transmembrane</keyword>
<comment type="similarity">
    <text evidence="2">Belongs to the band 7/mec-2 family.</text>
</comment>
<dbReference type="Gene3D" id="3.30.479.30">
    <property type="entry name" value="Band 7 domain"/>
    <property type="match status" value="1"/>
</dbReference>
<feature type="transmembrane region" description="Helical" evidence="7">
    <location>
        <begin position="6"/>
        <end position="26"/>
    </location>
</feature>
<feature type="compositionally biased region" description="Gly residues" evidence="6">
    <location>
        <begin position="292"/>
        <end position="301"/>
    </location>
</feature>
<dbReference type="Proteomes" id="UP001596455">
    <property type="component" value="Unassembled WGS sequence"/>
</dbReference>
<comment type="subcellular location">
    <subcellularLocation>
        <location evidence="1">Membrane</location>
        <topology evidence="1">Single-pass membrane protein</topology>
    </subcellularLocation>
</comment>
<dbReference type="InterPro" id="IPR001972">
    <property type="entry name" value="Stomatin_HflK_fam"/>
</dbReference>
<evidence type="ECO:0000256" key="1">
    <source>
        <dbReference type="ARBA" id="ARBA00004167"/>
    </source>
</evidence>
<dbReference type="SMART" id="SM00244">
    <property type="entry name" value="PHB"/>
    <property type="match status" value="1"/>
</dbReference>
<evidence type="ECO:0000256" key="3">
    <source>
        <dbReference type="ARBA" id="ARBA00022692"/>
    </source>
</evidence>
<gene>
    <name evidence="9" type="ORF">ACFQQL_17415</name>
</gene>
<evidence type="ECO:0000256" key="5">
    <source>
        <dbReference type="ARBA" id="ARBA00023136"/>
    </source>
</evidence>
<protein>
    <submittedName>
        <fullName evidence="9">SPFH domain-containing protein</fullName>
    </submittedName>
</protein>
<dbReference type="PANTHER" id="PTHR43327">
    <property type="entry name" value="STOMATIN-LIKE PROTEIN 2, MITOCHONDRIAL"/>
    <property type="match status" value="1"/>
</dbReference>
<feature type="region of interest" description="Disordered" evidence="6">
    <location>
        <begin position="333"/>
        <end position="424"/>
    </location>
</feature>
<evidence type="ECO:0000256" key="4">
    <source>
        <dbReference type="ARBA" id="ARBA00022989"/>
    </source>
</evidence>